<evidence type="ECO:0000313" key="2">
    <source>
        <dbReference type="EMBL" id="CBY82268.1"/>
    </source>
</evidence>
<organism evidence="2 3">
    <name type="scientific">Helicobacter felis (strain ATCC 49179 / CCUG 28539 / NCTC 12436 / CS1)</name>
    <dbReference type="NCBI Taxonomy" id="936155"/>
    <lineage>
        <taxon>Bacteria</taxon>
        <taxon>Pseudomonadati</taxon>
        <taxon>Campylobacterota</taxon>
        <taxon>Epsilonproteobacteria</taxon>
        <taxon>Campylobacterales</taxon>
        <taxon>Helicobacteraceae</taxon>
        <taxon>Helicobacter</taxon>
    </lineage>
</organism>
<dbReference type="STRING" id="936155.HFELIS_01840"/>
<dbReference type="PANTHER" id="PTHR46522:SF1">
    <property type="entry name" value="INACTIVE CYTIDINE MONOPHOSPHATE-N-ACETYLNEURAMINIC ACID HYDROXYLASE"/>
    <property type="match status" value="1"/>
</dbReference>
<accession>E7ACT8</accession>
<proteinExistence type="inferred from homology"/>
<comment type="similarity">
    <text evidence="1">Belongs to the CMP-Neu5Ac hydroxylase family.</text>
</comment>
<dbReference type="eggNOG" id="COG2220">
    <property type="taxonomic scope" value="Bacteria"/>
</dbReference>
<dbReference type="Gene3D" id="3.60.15.10">
    <property type="entry name" value="Ribonuclease Z/Hydroxyacylglutathione hydrolase-like"/>
    <property type="match status" value="1"/>
</dbReference>
<dbReference type="RefSeq" id="WP_013468640.1">
    <property type="nucleotide sequence ID" value="NC_014810.2"/>
</dbReference>
<evidence type="ECO:0000313" key="3">
    <source>
        <dbReference type="Proteomes" id="UP000007934"/>
    </source>
</evidence>
<dbReference type="OrthoDB" id="5657199at2"/>
<dbReference type="Proteomes" id="UP000007934">
    <property type="component" value="Chromosome"/>
</dbReference>
<dbReference type="InterPro" id="IPR027033">
    <property type="entry name" value="Cnh"/>
</dbReference>
<dbReference type="Pfam" id="PF13483">
    <property type="entry name" value="Lactamase_B_3"/>
    <property type="match status" value="1"/>
</dbReference>
<dbReference type="GO" id="GO:0005737">
    <property type="term" value="C:cytoplasm"/>
    <property type="evidence" value="ECO:0007669"/>
    <property type="project" value="TreeGrafter"/>
</dbReference>
<dbReference type="InterPro" id="IPR036866">
    <property type="entry name" value="RibonucZ/Hydroxyglut_hydro"/>
</dbReference>
<dbReference type="GeneID" id="36133584"/>
<reference evidence="2 3" key="1">
    <citation type="journal article" date="2011" name="Genome Biol. Evol.">
        <title>Comparative whole genome sequence analysis of the carcinogenic bacterial model pathogen Helicobacter felis.</title>
        <authorList>
            <person name="Arnold I.C."/>
            <person name="Zigova Z."/>
            <person name="Holden M."/>
            <person name="Lawley T.D."/>
            <person name="Rad R."/>
            <person name="Dougan G."/>
            <person name="Falkow S."/>
            <person name="Bentley S.D."/>
            <person name="Muller A."/>
        </authorList>
    </citation>
    <scope>NUCLEOTIDE SEQUENCE [LARGE SCALE GENOMIC DNA]</scope>
    <source>
        <strain evidence="3">ATCC 49179 / CCUG 28539 / NCTC 12436 / CS1</strain>
    </source>
</reference>
<dbReference type="KEGG" id="hfe:HFELIS_01840"/>
<dbReference type="GO" id="GO:0030338">
    <property type="term" value="F:CMP-N-acetylneuraminate monooxygenase activity"/>
    <property type="evidence" value="ECO:0007669"/>
    <property type="project" value="TreeGrafter"/>
</dbReference>
<dbReference type="EMBL" id="FQ670179">
    <property type="protein sequence ID" value="CBY82268.1"/>
    <property type="molecule type" value="Genomic_DNA"/>
</dbReference>
<dbReference type="GO" id="GO:0046381">
    <property type="term" value="P:CMP-N-acetylneuraminate metabolic process"/>
    <property type="evidence" value="ECO:0007669"/>
    <property type="project" value="TreeGrafter"/>
</dbReference>
<gene>
    <name evidence="2" type="ordered locus">Hfelis_01840</name>
</gene>
<keyword evidence="3" id="KW-1185">Reference proteome</keyword>
<dbReference type="HOGENOM" id="CLU_034056_0_0_7"/>
<sequence length="487" mass="55232">MFAPLRGGGGELACPKHSWKLDLNTLTYQNGSTKTPIDPTTYTHKNNTLTLYKPSNLHNPFKPTTRGNFSLRYHNHACVSLYGGGLHILTDPWLLGSAFLTGWWHAHPSSEQALQALQEADLIYISHNHPDHLSPQTLELVSKDTLIICANFDSKSTQKGLQNLGFKNVIPLDFKQIYQVSESAQLALLKSGDFRDDSGLYLCLEGHEIILSVDSNFLNQYILPQNLSLLCSAFAGGASGFPLCFENYSHAEQESILKRNLKGAFKGVEDLMQVCRPKAYMPYAGMFKERAQRDKMIAQRNHKHCPKDYENLCNAVQARYLEPRPDTLYSFTSNGTNQQEVPTTLLNLPEPEVEIQKLKETYHYDPIKLIAYLKEANYHDRQIVYFVPTNDDFSQELGAKVVADFSTQSFRTLEPEETMLEAKEGFKIMVLKMRAEILALVVARKLPFEDFSIGFHCRVWRNPNVYESAFWFHFTNVCCEGLGALAN</sequence>
<protein>
    <submittedName>
        <fullName evidence="2">Cytidine monophosphate-N-acetylneuraminic acid</fullName>
    </submittedName>
</protein>
<evidence type="ECO:0000256" key="1">
    <source>
        <dbReference type="ARBA" id="ARBA00010303"/>
    </source>
</evidence>
<name>E7ACT8_HELFC</name>
<dbReference type="AlphaFoldDB" id="E7ACT8"/>
<dbReference type="PANTHER" id="PTHR46522">
    <property type="entry name" value="CYTIDINE MONOPHOSPHATE-N-ACETYLNEURAMINIC ACID HYDROXYLASE"/>
    <property type="match status" value="1"/>
</dbReference>
<dbReference type="SUPFAM" id="SSF56281">
    <property type="entry name" value="Metallo-hydrolase/oxidoreductase"/>
    <property type="match status" value="1"/>
</dbReference>